<sequence length="162" mass="18366">MRFINYITPIISAIGIASADFHLMTKYSNVCNWEKAGRKDVGPVVPYHDITWTIGAVPSNSWNCDAFNDPGHFRATLPQNGENFDWNGYTYSTICGSGPVDFWRNGDKLEVWKHNADPGEKLATCYKQNGDHINCSSWCNEQRVHDAWNRLASVDAFLQTVY</sequence>
<name>F9F546_FUSOF</name>
<proteinExistence type="predicted"/>
<organism evidence="1">
    <name type="scientific">Fusarium oxysporum (strain Fo5176)</name>
    <name type="common">Fusarium vascular wilt</name>
    <dbReference type="NCBI Taxonomy" id="660025"/>
    <lineage>
        <taxon>Eukaryota</taxon>
        <taxon>Fungi</taxon>
        <taxon>Dikarya</taxon>
        <taxon>Ascomycota</taxon>
        <taxon>Pezizomycotina</taxon>
        <taxon>Sordariomycetes</taxon>
        <taxon>Hypocreomycetidae</taxon>
        <taxon>Hypocreales</taxon>
        <taxon>Nectriaceae</taxon>
        <taxon>Fusarium</taxon>
        <taxon>Fusarium oxysporum species complex</taxon>
    </lineage>
</organism>
<dbReference type="AlphaFoldDB" id="F9F546"/>
<dbReference type="OrthoDB" id="4964933at2759"/>
<gene>
    <name evidence="1" type="ORF">FOXB_01521</name>
</gene>
<accession>F9F546</accession>
<evidence type="ECO:0000313" key="1">
    <source>
        <dbReference type="EMBL" id="EGU87961.1"/>
    </source>
</evidence>
<protein>
    <submittedName>
        <fullName evidence="1">Uncharacterized protein</fullName>
    </submittedName>
</protein>
<dbReference type="EMBL" id="AFQF01000492">
    <property type="protein sequence ID" value="EGU87961.1"/>
    <property type="molecule type" value="Genomic_DNA"/>
</dbReference>
<reference evidence="1" key="1">
    <citation type="journal article" date="2012" name="Mol. Plant Microbe Interact.">
        <title>A highly conserved effector in Fusarium oxysporum is required for full virulence on Arabidopsis.</title>
        <authorList>
            <person name="Thatcher L.F."/>
            <person name="Gardiner D.M."/>
            <person name="Kazan K."/>
            <person name="Manners J."/>
        </authorList>
    </citation>
    <scope>NUCLEOTIDE SEQUENCE [LARGE SCALE GENOMIC DNA]</scope>
    <source>
        <strain evidence="1">Fo5176</strain>
    </source>
</reference>
<comment type="caution">
    <text evidence="1">The sequence shown here is derived from an EMBL/GenBank/DDBJ whole genome shotgun (WGS) entry which is preliminary data.</text>
</comment>